<dbReference type="EMBL" id="BARW01003941">
    <property type="protein sequence ID" value="GAI59107.1"/>
    <property type="molecule type" value="Genomic_DNA"/>
</dbReference>
<comment type="caution">
    <text evidence="1">The sequence shown here is derived from an EMBL/GenBank/DDBJ whole genome shotgun (WGS) entry which is preliminary data.</text>
</comment>
<evidence type="ECO:0000313" key="1">
    <source>
        <dbReference type="EMBL" id="GAI59107.1"/>
    </source>
</evidence>
<sequence length="171" mass="20009">MATLPKWSTPDRQVLLLKLFLDSRGFCIYGHKKCPIPAHYYEVAIEHIIEGWKEDDRESWKLERKALHSLGERRYPIRGRFNTISKDIFFDKQPLFYLEGLGFSGLKLQPFAKVKIASSYFHLYIDLGDSLKGTSKNRRRKAIRYGKPLPLEVEARVKKLITLAVKDYLNH</sequence>
<name>X1PS87_9ZZZZ</name>
<protein>
    <submittedName>
        <fullName evidence="1">Uncharacterized protein</fullName>
    </submittedName>
</protein>
<reference evidence="1" key="1">
    <citation type="journal article" date="2014" name="Front. Microbiol.">
        <title>High frequency of phylogenetically diverse reductive dehalogenase-homologous genes in deep subseafloor sedimentary metagenomes.</title>
        <authorList>
            <person name="Kawai M."/>
            <person name="Futagami T."/>
            <person name="Toyoda A."/>
            <person name="Takaki Y."/>
            <person name="Nishi S."/>
            <person name="Hori S."/>
            <person name="Arai W."/>
            <person name="Tsubouchi T."/>
            <person name="Morono Y."/>
            <person name="Uchiyama I."/>
            <person name="Ito T."/>
            <person name="Fujiyama A."/>
            <person name="Inagaki F."/>
            <person name="Takami H."/>
        </authorList>
    </citation>
    <scope>NUCLEOTIDE SEQUENCE</scope>
    <source>
        <strain evidence="1">Expedition CK06-06</strain>
    </source>
</reference>
<organism evidence="1">
    <name type="scientific">marine sediment metagenome</name>
    <dbReference type="NCBI Taxonomy" id="412755"/>
    <lineage>
        <taxon>unclassified sequences</taxon>
        <taxon>metagenomes</taxon>
        <taxon>ecological metagenomes</taxon>
    </lineage>
</organism>
<gene>
    <name evidence="1" type="ORF">S12H4_09623</name>
</gene>
<dbReference type="AlphaFoldDB" id="X1PS87"/>
<proteinExistence type="predicted"/>
<accession>X1PS87</accession>